<evidence type="ECO:0000313" key="1">
    <source>
        <dbReference type="EMBL" id="VDO84377.1"/>
    </source>
</evidence>
<dbReference type="AlphaFoldDB" id="A0A183FR39"/>
<evidence type="ECO:0000313" key="3">
    <source>
        <dbReference type="WBParaSite" id="HPBE_0001026301-mRNA-1"/>
    </source>
</evidence>
<sequence>MVWNDGQQEAHKEDDQATVTAWRPVMISATFSFMAIGGQRLPLLTPNMYLDFWLTDRPLTHERTAYNSPVEATCVQVGCETTTSGDDPGAVVRYMLPAAHFSPCQRRPIWTSLLRAKPSLIGVTSSKNPTAVIGDDWEAHLGEL</sequence>
<accession>A0A183FR39</accession>
<dbReference type="Proteomes" id="UP000050761">
    <property type="component" value="Unassembled WGS sequence"/>
</dbReference>
<name>A0A183FR39_HELPZ</name>
<dbReference type="WBParaSite" id="HPBE_0001026301-mRNA-1">
    <property type="protein sequence ID" value="HPBE_0001026301-mRNA-1"/>
    <property type="gene ID" value="HPBE_0001026301"/>
</dbReference>
<accession>A0A3P7ZJH2</accession>
<proteinExistence type="predicted"/>
<reference evidence="1 2" key="1">
    <citation type="submission" date="2018-11" db="EMBL/GenBank/DDBJ databases">
        <authorList>
            <consortium name="Pathogen Informatics"/>
        </authorList>
    </citation>
    <scope>NUCLEOTIDE SEQUENCE [LARGE SCALE GENOMIC DNA]</scope>
</reference>
<organism evidence="2 3">
    <name type="scientific">Heligmosomoides polygyrus</name>
    <name type="common">Parasitic roundworm</name>
    <dbReference type="NCBI Taxonomy" id="6339"/>
    <lineage>
        <taxon>Eukaryota</taxon>
        <taxon>Metazoa</taxon>
        <taxon>Ecdysozoa</taxon>
        <taxon>Nematoda</taxon>
        <taxon>Chromadorea</taxon>
        <taxon>Rhabditida</taxon>
        <taxon>Rhabditina</taxon>
        <taxon>Rhabditomorpha</taxon>
        <taxon>Strongyloidea</taxon>
        <taxon>Heligmosomidae</taxon>
        <taxon>Heligmosomoides</taxon>
    </lineage>
</organism>
<reference evidence="3" key="2">
    <citation type="submission" date="2019-09" db="UniProtKB">
        <authorList>
            <consortium name="WormBaseParasite"/>
        </authorList>
    </citation>
    <scope>IDENTIFICATION</scope>
</reference>
<dbReference type="EMBL" id="UZAH01026706">
    <property type="protein sequence ID" value="VDO84377.1"/>
    <property type="molecule type" value="Genomic_DNA"/>
</dbReference>
<protein>
    <submittedName>
        <fullName evidence="3">Neur_chan_LBD domain-containing protein</fullName>
    </submittedName>
</protein>
<gene>
    <name evidence="1" type="ORF">HPBE_LOCUS10264</name>
</gene>
<evidence type="ECO:0000313" key="2">
    <source>
        <dbReference type="Proteomes" id="UP000050761"/>
    </source>
</evidence>
<keyword evidence="2" id="KW-1185">Reference proteome</keyword>